<keyword evidence="8" id="KW-1185">Reference proteome</keyword>
<dbReference type="STRING" id="284592.Q6BS55"/>
<reference evidence="7 8" key="1">
    <citation type="journal article" date="2004" name="Nature">
        <title>Genome evolution in yeasts.</title>
        <authorList>
            <consortium name="Genolevures"/>
            <person name="Dujon B."/>
            <person name="Sherman D."/>
            <person name="Fischer G."/>
            <person name="Durrens P."/>
            <person name="Casaregola S."/>
            <person name="Lafontaine I."/>
            <person name="de Montigny J."/>
            <person name="Marck C."/>
            <person name="Neuveglise C."/>
            <person name="Talla E."/>
            <person name="Goffard N."/>
            <person name="Frangeul L."/>
            <person name="Aigle M."/>
            <person name="Anthouard V."/>
            <person name="Babour A."/>
            <person name="Barbe V."/>
            <person name="Barnay S."/>
            <person name="Blanchin S."/>
            <person name="Beckerich J.M."/>
            <person name="Beyne E."/>
            <person name="Bleykasten C."/>
            <person name="Boisrame A."/>
            <person name="Boyer J."/>
            <person name="Cattolico L."/>
            <person name="Confanioleri F."/>
            <person name="de Daruvar A."/>
            <person name="Despons L."/>
            <person name="Fabre E."/>
            <person name="Fairhead C."/>
            <person name="Ferry-Dumazet H."/>
            <person name="Groppi A."/>
            <person name="Hantraye F."/>
            <person name="Hennequin C."/>
            <person name="Jauniaux N."/>
            <person name="Joyet P."/>
            <person name="Kachouri R."/>
            <person name="Kerrest A."/>
            <person name="Koszul R."/>
            <person name="Lemaire M."/>
            <person name="Lesur I."/>
            <person name="Ma L."/>
            <person name="Muller H."/>
            <person name="Nicaud J.M."/>
            <person name="Nikolski M."/>
            <person name="Oztas S."/>
            <person name="Ozier-Kalogeropoulos O."/>
            <person name="Pellenz S."/>
            <person name="Potier S."/>
            <person name="Richard G.F."/>
            <person name="Straub M.L."/>
            <person name="Suleau A."/>
            <person name="Swennene D."/>
            <person name="Tekaia F."/>
            <person name="Wesolowski-Louvel M."/>
            <person name="Westhof E."/>
            <person name="Wirth B."/>
            <person name="Zeniou-Meyer M."/>
            <person name="Zivanovic I."/>
            <person name="Bolotin-Fukuhara M."/>
            <person name="Thierry A."/>
            <person name="Bouchier C."/>
            <person name="Caudron B."/>
            <person name="Scarpelli C."/>
            <person name="Gaillardin C."/>
            <person name="Weissenbach J."/>
            <person name="Wincker P."/>
            <person name="Souciet J.L."/>
        </authorList>
    </citation>
    <scope>NUCLEOTIDE SEQUENCE [LARGE SCALE GENOMIC DNA]</scope>
    <source>
        <strain evidence="8">ATCC 36239 / CBS 767 / BCRC 21394 / JCM 1990 / NBRC 0083 / IGC 2968</strain>
    </source>
</reference>
<dbReference type="RefSeq" id="XP_458965.1">
    <property type="nucleotide sequence ID" value="XM_458965.1"/>
</dbReference>
<dbReference type="OrthoDB" id="3364529at2759"/>
<proteinExistence type="inferred from homology"/>
<dbReference type="HOGENOM" id="CLU_053380_4_0_1"/>
<dbReference type="eggNOG" id="KOG3368">
    <property type="taxonomic scope" value="Eukaryota"/>
</dbReference>
<dbReference type="EMBL" id="CR382136">
    <property type="protein sequence ID" value="CAG87126.1"/>
    <property type="molecule type" value="Genomic_DNA"/>
</dbReference>
<dbReference type="GO" id="GO:0005085">
    <property type="term" value="F:guanyl-nucleotide exchange factor activity"/>
    <property type="evidence" value="ECO:0007669"/>
    <property type="project" value="EnsemblFungi"/>
</dbReference>
<dbReference type="GO" id="GO:1990070">
    <property type="term" value="C:TRAPPI protein complex"/>
    <property type="evidence" value="ECO:0007669"/>
    <property type="project" value="EnsemblFungi"/>
</dbReference>
<dbReference type="GO" id="GO:1990071">
    <property type="term" value="C:TRAPPII protein complex"/>
    <property type="evidence" value="ECO:0007669"/>
    <property type="project" value="EnsemblFungi"/>
</dbReference>
<dbReference type="InterPro" id="IPR007233">
    <property type="entry name" value="TRAPPC"/>
</dbReference>
<dbReference type="InParanoid" id="Q6BS55"/>
<evidence type="ECO:0000256" key="2">
    <source>
        <dbReference type="ARBA" id="ARBA00022824"/>
    </source>
</evidence>
<keyword evidence="3 6" id="KW-0931">ER-Golgi transport</keyword>
<evidence type="ECO:0000256" key="3">
    <source>
        <dbReference type="ARBA" id="ARBA00022892"/>
    </source>
</evidence>
<dbReference type="SMART" id="SM01399">
    <property type="entry name" value="Sybindin"/>
    <property type="match status" value="1"/>
</dbReference>
<accession>Q6BS55</accession>
<dbReference type="KEGG" id="dha:DEHA2D11462g"/>
<dbReference type="VEuPathDB" id="FungiDB:DEHA2D11462g"/>
<evidence type="ECO:0000313" key="7">
    <source>
        <dbReference type="EMBL" id="CAG87126.1"/>
    </source>
</evidence>
<dbReference type="Gene3D" id="3.30.450.70">
    <property type="match status" value="1"/>
</dbReference>
<dbReference type="FunCoup" id="Q6BS55">
    <property type="interactions" value="533"/>
</dbReference>
<name>Q6BS55_DEBHA</name>
<dbReference type="GO" id="GO:0005783">
    <property type="term" value="C:endoplasmic reticulum"/>
    <property type="evidence" value="ECO:0007669"/>
    <property type="project" value="UniProtKB-SubCell"/>
</dbReference>
<keyword evidence="2 6" id="KW-0256">Endoplasmic reticulum</keyword>
<gene>
    <name evidence="7" type="ordered locus">DEHA2D11462g</name>
</gene>
<evidence type="ECO:0000313" key="8">
    <source>
        <dbReference type="Proteomes" id="UP000000599"/>
    </source>
</evidence>
<dbReference type="GO" id="GO:0006888">
    <property type="term" value="P:endoplasmic reticulum to Golgi vesicle-mediated transport"/>
    <property type="evidence" value="ECO:0007669"/>
    <property type="project" value="UniProtKB-UniRule"/>
</dbReference>
<comment type="subcellular location">
    <subcellularLocation>
        <location evidence="6">Endoplasmic reticulum</location>
    </subcellularLocation>
    <subcellularLocation>
        <location evidence="6">Golgi apparatus</location>
        <location evidence="6">cis-Golgi network</location>
    </subcellularLocation>
</comment>
<evidence type="ECO:0000256" key="5">
    <source>
        <dbReference type="ARBA" id="ARBA00038167"/>
    </source>
</evidence>
<dbReference type="CDD" id="cd14855">
    <property type="entry name" value="TRAPPC1_MUM2"/>
    <property type="match status" value="1"/>
</dbReference>
<protein>
    <recommendedName>
        <fullName evidence="6">Trafficking protein particle complex subunit</fullName>
    </recommendedName>
</protein>
<dbReference type="InterPro" id="IPR011012">
    <property type="entry name" value="Longin-like_dom_sf"/>
</dbReference>
<dbReference type="SUPFAM" id="SSF64356">
    <property type="entry name" value="SNARE-like"/>
    <property type="match status" value="1"/>
</dbReference>
<comment type="subunit">
    <text evidence="6">Part of the multisubunit transport protein particle (TRAPP) complex.</text>
</comment>
<evidence type="ECO:0000256" key="4">
    <source>
        <dbReference type="ARBA" id="ARBA00023034"/>
    </source>
</evidence>
<sequence>MTIHSFFIFDRHCNCIYNREYSHEANDNGTINKNNQSDGAKLLFGMLYSLKNMASKLGDGDMNNLLKSFSTSKYRTHFLESATGLKFVIISDTSIDNLQNVLWELYSNYYLKNITFNSLSAVDFKEEEKISNNNFIVETDKFLQSLAVFQ</sequence>
<comment type="similarity">
    <text evidence="5">Belongs to the TRAPP small subunits family. BET5 subfamily.</text>
</comment>
<dbReference type="PANTHER" id="PTHR23249:SF16">
    <property type="entry name" value="TRAFFICKING PROTEIN PARTICLE COMPLEX SUBUNIT 1"/>
    <property type="match status" value="1"/>
</dbReference>
<dbReference type="PANTHER" id="PTHR23249">
    <property type="entry name" value="TRAFFICKING PROTEIN PARTICLE COMPLEX SUBUNIT"/>
    <property type="match status" value="1"/>
</dbReference>
<dbReference type="OMA" id="GKLMYGM"/>
<evidence type="ECO:0000256" key="1">
    <source>
        <dbReference type="ARBA" id="ARBA00022448"/>
    </source>
</evidence>
<dbReference type="Pfam" id="PF04099">
    <property type="entry name" value="Sybindin"/>
    <property type="match status" value="1"/>
</dbReference>
<dbReference type="AlphaFoldDB" id="Q6BS55"/>
<keyword evidence="4 6" id="KW-0333">Golgi apparatus</keyword>
<organism evidence="7 8">
    <name type="scientific">Debaryomyces hansenii (strain ATCC 36239 / CBS 767 / BCRC 21394 / JCM 1990 / NBRC 0083 / IGC 2968)</name>
    <name type="common">Yeast</name>
    <name type="synonym">Torulaspora hansenii</name>
    <dbReference type="NCBI Taxonomy" id="284592"/>
    <lineage>
        <taxon>Eukaryota</taxon>
        <taxon>Fungi</taxon>
        <taxon>Dikarya</taxon>
        <taxon>Ascomycota</taxon>
        <taxon>Saccharomycotina</taxon>
        <taxon>Pichiomycetes</taxon>
        <taxon>Debaryomycetaceae</taxon>
        <taxon>Debaryomyces</taxon>
    </lineage>
</organism>
<dbReference type="GO" id="GO:1990072">
    <property type="term" value="C:TRAPPIII protein complex"/>
    <property type="evidence" value="ECO:0007669"/>
    <property type="project" value="EnsemblFungi"/>
</dbReference>
<evidence type="ECO:0000256" key="6">
    <source>
        <dbReference type="RuleBase" id="RU366065"/>
    </source>
</evidence>
<dbReference type="Proteomes" id="UP000000599">
    <property type="component" value="Chromosome D"/>
</dbReference>
<dbReference type="GeneID" id="2901302"/>
<keyword evidence="1 6" id="KW-0813">Transport</keyword>